<dbReference type="InterPro" id="IPR005901">
    <property type="entry name" value="GLPGLI"/>
</dbReference>
<reference evidence="1 2" key="1">
    <citation type="submission" date="2024-04" db="EMBL/GenBank/DDBJ databases">
        <title>Genome sequencing and assembly of rice foliar adapted Chryseobacterium endophyticum OsEnb-ALM-A6.</title>
        <authorList>
            <person name="Kumar S."/>
            <person name="Javed M."/>
            <person name="Chouhan V."/>
            <person name="Charishma K."/>
            <person name="Patel A."/>
            <person name="Kumar M."/>
            <person name="Sahu K.P."/>
            <person name="Kumar A."/>
        </authorList>
    </citation>
    <scope>NUCLEOTIDE SEQUENCE [LARGE SCALE GENOMIC DNA]</scope>
    <source>
        <strain evidence="1 2">OsEnb-ALM-A6</strain>
    </source>
</reference>
<dbReference type="NCBIfam" id="TIGR01200">
    <property type="entry name" value="GLPGLI"/>
    <property type="match status" value="1"/>
</dbReference>
<evidence type="ECO:0000313" key="2">
    <source>
        <dbReference type="Proteomes" id="UP001463665"/>
    </source>
</evidence>
<dbReference type="RefSeq" id="WP_345766155.1">
    <property type="nucleotide sequence ID" value="NZ_CP154834.1"/>
</dbReference>
<keyword evidence="2" id="KW-1185">Reference proteome</keyword>
<protein>
    <submittedName>
        <fullName evidence="1">GLPGLI family protein</fullName>
    </submittedName>
</protein>
<dbReference type="EMBL" id="CP154834">
    <property type="protein sequence ID" value="XAO73766.1"/>
    <property type="molecule type" value="Genomic_DNA"/>
</dbReference>
<proteinExistence type="predicted"/>
<dbReference type="AlphaFoldDB" id="A0AAU6WMZ3"/>
<gene>
    <name evidence="1" type="ORF">AAFP95_18930</name>
</gene>
<dbReference type="Proteomes" id="UP001463665">
    <property type="component" value="Chromosome"/>
</dbReference>
<sequence>MSFPNDQKRNIHTWFLVSAFCFSQKYNFTYAYTFKPDSLNLEKTETELMGLFIDKNGSTYFSLAKVRRDSAIAQKIEPDAISSDRAVSTNIFPQGKIRGIIRKNWRSNEVISYLPVGTDRFKITQHITLNWQIGTETALIQGRKCQLATLEYKGRKYNAWFTNEIPVSEGPYKFWGLPGLIVKIEDNKKQHIWELKGIEKFRNIKLNLSTYIPVTESRYKKAVEDYMKDPMSRMRELKQRYNITSFTSTMPDGSSYSDMEYEKMRTKKIQESFRENNNSIELTEHEYFKE</sequence>
<name>A0AAU6WMZ3_9FLAO</name>
<organism evidence="1 2">
    <name type="scientific">Chryseobacterium endophyticum</name>
    <dbReference type="NCBI Taxonomy" id="1854762"/>
    <lineage>
        <taxon>Bacteria</taxon>
        <taxon>Pseudomonadati</taxon>
        <taxon>Bacteroidota</taxon>
        <taxon>Flavobacteriia</taxon>
        <taxon>Flavobacteriales</taxon>
        <taxon>Weeksellaceae</taxon>
        <taxon>Chryseobacterium group</taxon>
        <taxon>Chryseobacterium</taxon>
    </lineage>
</organism>
<dbReference type="Pfam" id="PF09697">
    <property type="entry name" value="Porph_ging"/>
    <property type="match status" value="1"/>
</dbReference>
<accession>A0AAU6WMZ3</accession>
<evidence type="ECO:0000313" key="1">
    <source>
        <dbReference type="EMBL" id="XAO73766.1"/>
    </source>
</evidence>